<name>A0A8S5NBQ4_9CAUD</name>
<protein>
    <submittedName>
        <fullName evidence="1">Uncharacterized protein</fullName>
    </submittedName>
</protein>
<evidence type="ECO:0000313" key="1">
    <source>
        <dbReference type="EMBL" id="DAD92269.1"/>
    </source>
</evidence>
<reference evidence="1" key="1">
    <citation type="journal article" date="2021" name="Proc. Natl. Acad. Sci. U.S.A.">
        <title>A Catalog of Tens of Thousands of Viruses from Human Metagenomes Reveals Hidden Associations with Chronic Diseases.</title>
        <authorList>
            <person name="Tisza M.J."/>
            <person name="Buck C.B."/>
        </authorList>
    </citation>
    <scope>NUCLEOTIDE SEQUENCE</scope>
    <source>
        <strain evidence="1">CtQ0C17</strain>
    </source>
</reference>
<organism evidence="1">
    <name type="scientific">Siphoviridae sp. ctQ0C17</name>
    <dbReference type="NCBI Taxonomy" id="2826325"/>
    <lineage>
        <taxon>Viruses</taxon>
        <taxon>Duplodnaviria</taxon>
        <taxon>Heunggongvirae</taxon>
        <taxon>Uroviricota</taxon>
        <taxon>Caudoviricetes</taxon>
    </lineage>
</organism>
<sequence length="358" mass="39589">MAGYSGATKLKNIMHRSTPIKAAFKGAIKLWSSASPTVIMYTVVDNSTQMRSVVIKMTEDHVNFITLASIENSIKESDRQGSYAFTSYAKPMSGLYYVALREYPASGFAWNIYKIDTSTKTVTFVKRYNAIRYLRWMYVDAKNASSPIITIGDGESNGASTTTWFVNLMTNASTAIGEFVQQVEDAPDKFVFLAGGKTGWLSKSNYTTSTIGTVNRINAYSCLGYINGRVYYIQFGKLYYGSADSVDALYTAVSITNNTNLHANYTVTNGTVSLCLCISYIGGDTNTGYSILRTTDGINFTQVYVDQSSSSPRHIEWDGTVFKMALYKGYMYSEDGITWTIVNLTNIVYDFGLSSSVI</sequence>
<proteinExistence type="predicted"/>
<accession>A0A8S5NBQ4</accession>
<dbReference type="EMBL" id="BK015131">
    <property type="protein sequence ID" value="DAD92269.1"/>
    <property type="molecule type" value="Genomic_DNA"/>
</dbReference>